<evidence type="ECO:0008006" key="3">
    <source>
        <dbReference type="Google" id="ProtNLM"/>
    </source>
</evidence>
<dbReference type="SUPFAM" id="SSF52402">
    <property type="entry name" value="Adenine nucleotide alpha hydrolases-like"/>
    <property type="match status" value="2"/>
</dbReference>
<keyword evidence="2" id="KW-1185">Reference proteome</keyword>
<proteinExistence type="predicted"/>
<dbReference type="Proteomes" id="UP000316778">
    <property type="component" value="Unassembled WGS sequence"/>
</dbReference>
<comment type="caution">
    <text evidence="1">The sequence shown here is derived from an EMBL/GenBank/DDBJ whole genome shotgun (WGS) entry which is preliminary data.</text>
</comment>
<dbReference type="Gene3D" id="3.40.50.12370">
    <property type="match status" value="1"/>
</dbReference>
<reference evidence="1 2" key="1">
    <citation type="journal article" date="2013" name="Stand. Genomic Sci.">
        <title>Genomic Encyclopedia of Type Strains, Phase I: The one thousand microbial genomes (KMG-I) project.</title>
        <authorList>
            <person name="Kyrpides N.C."/>
            <person name="Woyke T."/>
            <person name="Eisen J.A."/>
            <person name="Garrity G."/>
            <person name="Lilburn T.G."/>
            <person name="Beck B.J."/>
            <person name="Whitman W.B."/>
            <person name="Hugenholtz P."/>
            <person name="Klenk H.P."/>
        </authorList>
    </citation>
    <scope>NUCLEOTIDE SEQUENCE [LARGE SCALE GENOMIC DNA]</scope>
    <source>
        <strain evidence="1 2">DSM 13484</strain>
    </source>
</reference>
<evidence type="ECO:0000313" key="1">
    <source>
        <dbReference type="EMBL" id="TWI84125.1"/>
    </source>
</evidence>
<evidence type="ECO:0000313" key="2">
    <source>
        <dbReference type="Proteomes" id="UP000316778"/>
    </source>
</evidence>
<dbReference type="AlphaFoldDB" id="A0A562SSA4"/>
<protein>
    <recommendedName>
        <fullName evidence="3">Nucleotide-binding universal stress UspA family protein</fullName>
    </recommendedName>
</protein>
<dbReference type="EMBL" id="VLLG01000005">
    <property type="protein sequence ID" value="TWI84125.1"/>
    <property type="molecule type" value="Genomic_DNA"/>
</dbReference>
<dbReference type="RefSeq" id="WP_145717660.1">
    <property type="nucleotide sequence ID" value="NZ_BAAAFY010000002.1"/>
</dbReference>
<dbReference type="OrthoDB" id="662548at2"/>
<accession>A0A562SSA4</accession>
<name>A0A562SSA4_CHIJA</name>
<gene>
    <name evidence="1" type="ORF">LX66_4487</name>
</gene>
<organism evidence="1 2">
    <name type="scientific">Chitinophaga japonensis</name>
    <name type="common">Flexibacter japonensis</name>
    <dbReference type="NCBI Taxonomy" id="104662"/>
    <lineage>
        <taxon>Bacteria</taxon>
        <taxon>Pseudomonadati</taxon>
        <taxon>Bacteroidota</taxon>
        <taxon>Chitinophagia</taxon>
        <taxon>Chitinophagales</taxon>
        <taxon>Chitinophagaceae</taxon>
        <taxon>Chitinophaga</taxon>
    </lineage>
</organism>
<sequence>MEKMLYVTDAVKLNMQCLDFACYLCNLTHSKLTGIFLENLEQEARSVATIRERAVSSAIPGASVRELKENYCEENILAFKRACEARGVNSTVHRDRGVPITEIVAESRFADLIVIDASTSFSDERETVPTAFVKEVLQDTECPVVIATESFEGIDEIVFTCDHSRSSVFAIKQFTYLFPELRDRRALILSVTEPGKAANSDKYKLKEWLKAHYDHTDQVVLEDGNTRARLLEYLLGRNRVFIVMGAYGRGMMSSFFSPSHATPVVKVVTQPVFIAHH</sequence>